<comment type="function">
    <text evidence="4 5">Removes the 2'-phosphate from RNA via an intermediate in which the phosphate is ADP-ribosylated by NAD followed by a presumed transesterification to release the RNA and generate ADP-ribose 1''-2''-cyclic phosphate (APPR&gt;P). May function as an ADP-ribosylase.</text>
</comment>
<evidence type="ECO:0000313" key="7">
    <source>
        <dbReference type="Proteomes" id="UP000262802"/>
    </source>
</evidence>
<evidence type="ECO:0000313" key="6">
    <source>
        <dbReference type="EMBL" id="AYA37962.1"/>
    </source>
</evidence>
<proteinExistence type="inferred from homology"/>
<evidence type="ECO:0000256" key="5">
    <source>
        <dbReference type="HAMAP-Rule" id="MF_00299"/>
    </source>
</evidence>
<dbReference type="Proteomes" id="UP000262802">
    <property type="component" value="Chromosome"/>
</dbReference>
<keyword evidence="3 5" id="KW-0520">NAD</keyword>
<dbReference type="InterPro" id="IPR022928">
    <property type="entry name" value="RNA_2'-PTrans_KptA"/>
</dbReference>
<reference evidence="6 7" key="1">
    <citation type="submission" date="2018-09" db="EMBL/GenBank/DDBJ databases">
        <title>Hymenobacter medium sp. nov., isolated from R2A medium.</title>
        <authorList>
            <person name="Yingchao G."/>
        </authorList>
    </citation>
    <scope>NUCLEOTIDE SEQUENCE [LARGE SCALE GENOMIC DNA]</scope>
    <source>
        <strain evidence="7">sh-6</strain>
    </source>
</reference>
<dbReference type="AlphaFoldDB" id="A0A3B7R2H8"/>
<dbReference type="GO" id="GO:0003950">
    <property type="term" value="F:NAD+ poly-ADP-ribosyltransferase activity"/>
    <property type="evidence" value="ECO:0007669"/>
    <property type="project" value="InterPro"/>
</dbReference>
<accession>A0A3B7R2H8</accession>
<dbReference type="EMBL" id="CP032317">
    <property type="protein sequence ID" value="AYA37962.1"/>
    <property type="molecule type" value="Genomic_DNA"/>
</dbReference>
<dbReference type="KEGG" id="hyh:D3Y59_13465"/>
<dbReference type="InterPro" id="IPR042080">
    <property type="entry name" value="RNA_2'-PTrans_N"/>
</dbReference>
<dbReference type="InterPro" id="IPR042081">
    <property type="entry name" value="RNA_2'-PTrans_C"/>
</dbReference>
<organism evidence="6 7">
    <name type="scientific">Hymenobacter oligotrophus</name>
    <dbReference type="NCBI Taxonomy" id="2319843"/>
    <lineage>
        <taxon>Bacteria</taxon>
        <taxon>Pseudomonadati</taxon>
        <taxon>Bacteroidota</taxon>
        <taxon>Cytophagia</taxon>
        <taxon>Cytophagales</taxon>
        <taxon>Hymenobacteraceae</taxon>
        <taxon>Hymenobacter</taxon>
    </lineage>
</organism>
<dbReference type="PANTHER" id="PTHR12684">
    <property type="entry name" value="PUTATIVE PHOSPHOTRANSFERASE"/>
    <property type="match status" value="1"/>
</dbReference>
<dbReference type="SUPFAM" id="SSF56399">
    <property type="entry name" value="ADP-ribosylation"/>
    <property type="match status" value="1"/>
</dbReference>
<dbReference type="RefSeq" id="WP_119445518.1">
    <property type="nucleotide sequence ID" value="NZ_CP032317.1"/>
</dbReference>
<keyword evidence="2 5" id="KW-0808">Transferase</keyword>
<dbReference type="GO" id="GO:0006388">
    <property type="term" value="P:tRNA splicing, via endonucleolytic cleavage and ligation"/>
    <property type="evidence" value="ECO:0007669"/>
    <property type="project" value="UniProtKB-UniRule"/>
</dbReference>
<dbReference type="GO" id="GO:0000215">
    <property type="term" value="F:tRNA 2'-phosphotransferase activity"/>
    <property type="evidence" value="ECO:0007669"/>
    <property type="project" value="TreeGrafter"/>
</dbReference>
<name>A0A3B7R2H8_9BACT</name>
<keyword evidence="7" id="KW-1185">Reference proteome</keyword>
<protein>
    <recommendedName>
        <fullName evidence="5">Probable RNA 2'-phosphotransferase</fullName>
        <ecNumber evidence="5">2.7.1.-</ecNumber>
    </recommendedName>
</protein>
<dbReference type="InterPro" id="IPR002745">
    <property type="entry name" value="Ptrans_KptA/Tpt1"/>
</dbReference>
<sequence>MATPDSDRRLSKFLSLVLRHQPQLIGLRLDDAGWANVTELLERLQQHGRGISRAALEAVVAHNDKQRFAFSPDGQRIRANQGHSVSIDLGYQPKAPPDFLYHGTAERNLASIRQHGLLKQKRHHVHLSADVATARSVGQRYGRPVVLTVAAGQMHDLGHPFYRSENGVWLTDSVPPQFILGAAAE</sequence>
<dbReference type="PANTHER" id="PTHR12684:SF2">
    <property type="entry name" value="TRNA 2'-PHOSPHOTRANSFERASE 1"/>
    <property type="match status" value="1"/>
</dbReference>
<dbReference type="Gene3D" id="3.20.170.30">
    <property type="match status" value="1"/>
</dbReference>
<evidence type="ECO:0000256" key="3">
    <source>
        <dbReference type="ARBA" id="ARBA00023027"/>
    </source>
</evidence>
<dbReference type="OrthoDB" id="4537997at2"/>
<dbReference type="Gene3D" id="1.10.10.970">
    <property type="entry name" value="RNA 2'-phosphotransferase, Tpt1/KptA family, N-terminal domain"/>
    <property type="match status" value="1"/>
</dbReference>
<dbReference type="NCBIfam" id="NF002014">
    <property type="entry name" value="PRK00819.1-4"/>
    <property type="match status" value="1"/>
</dbReference>
<dbReference type="EC" id="2.7.1.-" evidence="5"/>
<evidence type="ECO:0000256" key="4">
    <source>
        <dbReference type="ARBA" id="ARBA00025212"/>
    </source>
</evidence>
<comment type="similarity">
    <text evidence="1 5">Belongs to the KptA/TPT1 family.</text>
</comment>
<evidence type="ECO:0000256" key="1">
    <source>
        <dbReference type="ARBA" id="ARBA00009836"/>
    </source>
</evidence>
<evidence type="ECO:0000256" key="2">
    <source>
        <dbReference type="ARBA" id="ARBA00022679"/>
    </source>
</evidence>
<dbReference type="Pfam" id="PF01885">
    <property type="entry name" value="PTS_2-RNA"/>
    <property type="match status" value="1"/>
</dbReference>
<dbReference type="HAMAP" id="MF_00299">
    <property type="entry name" value="KptA"/>
    <property type="match status" value="1"/>
</dbReference>
<gene>
    <name evidence="5" type="primary">kptA</name>
    <name evidence="6" type="ORF">D3Y59_13465</name>
</gene>